<protein>
    <submittedName>
        <fullName evidence="1">Glycosyltransferase family 4 protein</fullName>
    </submittedName>
</protein>
<dbReference type="InterPro" id="IPR050194">
    <property type="entry name" value="Glycosyltransferase_grp1"/>
</dbReference>
<evidence type="ECO:0000313" key="2">
    <source>
        <dbReference type="Proteomes" id="UP001165267"/>
    </source>
</evidence>
<dbReference type="Pfam" id="PF13692">
    <property type="entry name" value="Glyco_trans_1_4"/>
    <property type="match status" value="1"/>
</dbReference>
<evidence type="ECO:0000313" key="1">
    <source>
        <dbReference type="EMBL" id="MCR2745923.1"/>
    </source>
</evidence>
<comment type="caution">
    <text evidence="1">The sequence shown here is derived from an EMBL/GenBank/DDBJ whole genome shotgun (WGS) entry which is preliminary data.</text>
</comment>
<dbReference type="Proteomes" id="UP001165267">
    <property type="component" value="Unassembled WGS sequence"/>
</dbReference>
<proteinExistence type="predicted"/>
<keyword evidence="2" id="KW-1185">Reference proteome</keyword>
<gene>
    <name evidence="1" type="ORF">NSP04_04600</name>
</gene>
<accession>A0ABT1XH64</accession>
<organism evidence="1 2">
    <name type="scientific">Limnobacter parvus</name>
    <dbReference type="NCBI Taxonomy" id="2939690"/>
    <lineage>
        <taxon>Bacteria</taxon>
        <taxon>Pseudomonadati</taxon>
        <taxon>Pseudomonadota</taxon>
        <taxon>Betaproteobacteria</taxon>
        <taxon>Burkholderiales</taxon>
        <taxon>Burkholderiaceae</taxon>
        <taxon>Limnobacter</taxon>
    </lineage>
</organism>
<reference evidence="1" key="1">
    <citation type="submission" date="2022-07" db="EMBL/GenBank/DDBJ databases">
        <authorList>
            <person name="Xamxidin M."/>
        </authorList>
    </citation>
    <scope>NUCLEOTIDE SEQUENCE</scope>
    <source>
        <strain evidence="1">YS8-69</strain>
    </source>
</reference>
<dbReference type="RefSeq" id="WP_257511150.1">
    <property type="nucleotide sequence ID" value="NZ_JANKHG010000014.1"/>
</dbReference>
<sequence length="416" mass="46418">MNTNRVAYLVNQYPKVSHTFIRREIIALESLGLHVSRLSVRGWDNEVADLVDEAERQKTSYLLQRGVLGLLKSGFSVFLQRPTLFLKTLRIALGMGLRADRAWPFHLVYLLEACKALQWLEQEKIEHVHAHFGANSAEVAMLIHLLGGPTYSFTVHGPEEFDKPEFIRLGLKVKNCAFVVAITSYCRSQIYRWIQHADWQKVKVVRCGIEADFHDNLPDTFPIEPRLVCVGRLCEQKGQLILLAAAAKLKAKSIDFQLVLAGDGEMRPEIERQIASLGLTGNVHITGWISSSQVREEILKSRAMVLPSFAEGLPVVIMEAMALKRPVISTYIAGIPELVECGSNGFLCPAGDVEALAVHMETCLRADEYTLRRLGENAQKAVLAQHHITTEASKLADLFANVKGEPNTAWSDNNPC</sequence>
<name>A0ABT1XH64_9BURK</name>
<dbReference type="Gene3D" id="3.40.50.2000">
    <property type="entry name" value="Glycogen Phosphorylase B"/>
    <property type="match status" value="2"/>
</dbReference>
<dbReference type="EMBL" id="JANKHG010000014">
    <property type="protein sequence ID" value="MCR2745923.1"/>
    <property type="molecule type" value="Genomic_DNA"/>
</dbReference>
<dbReference type="SUPFAM" id="SSF53756">
    <property type="entry name" value="UDP-Glycosyltransferase/glycogen phosphorylase"/>
    <property type="match status" value="1"/>
</dbReference>
<dbReference type="PANTHER" id="PTHR45947:SF15">
    <property type="entry name" value="TEICHURONIC ACID BIOSYNTHESIS GLYCOSYLTRANSFERASE TUAC-RELATED"/>
    <property type="match status" value="1"/>
</dbReference>
<dbReference type="CDD" id="cd03801">
    <property type="entry name" value="GT4_PimA-like"/>
    <property type="match status" value="1"/>
</dbReference>
<dbReference type="PANTHER" id="PTHR45947">
    <property type="entry name" value="SULFOQUINOVOSYL TRANSFERASE SQD2"/>
    <property type="match status" value="1"/>
</dbReference>